<evidence type="ECO:0000313" key="7">
    <source>
        <dbReference type="EMBL" id="KPL83640.1"/>
    </source>
</evidence>
<keyword evidence="4" id="KW-0808">Transferase</keyword>
<organism evidence="7 8">
    <name type="scientific">Levilinea saccharolytica</name>
    <dbReference type="NCBI Taxonomy" id="229921"/>
    <lineage>
        <taxon>Bacteria</taxon>
        <taxon>Bacillati</taxon>
        <taxon>Chloroflexota</taxon>
        <taxon>Anaerolineae</taxon>
        <taxon>Anaerolineales</taxon>
        <taxon>Anaerolineaceae</taxon>
        <taxon>Levilinea</taxon>
    </lineage>
</organism>
<evidence type="ECO:0000259" key="6">
    <source>
        <dbReference type="Pfam" id="PF06925"/>
    </source>
</evidence>
<dbReference type="PATRIC" id="fig|229921.5.peg.807"/>
<comment type="similarity">
    <text evidence="2">Belongs to the glycosyltransferase 28 family.</text>
</comment>
<evidence type="ECO:0000256" key="2">
    <source>
        <dbReference type="ARBA" id="ARBA00006962"/>
    </source>
</evidence>
<dbReference type="InterPro" id="IPR050519">
    <property type="entry name" value="Glycosyltransf_28_UgtP"/>
</dbReference>
<gene>
    <name evidence="7" type="ORF">ADN01_08035</name>
</gene>
<dbReference type="Pfam" id="PF04101">
    <property type="entry name" value="Glyco_tran_28_C"/>
    <property type="match status" value="1"/>
</dbReference>
<evidence type="ECO:0008006" key="9">
    <source>
        <dbReference type="Google" id="ProtNLM"/>
    </source>
</evidence>
<dbReference type="Proteomes" id="UP000050501">
    <property type="component" value="Unassembled WGS sequence"/>
</dbReference>
<dbReference type="PANTHER" id="PTHR43025:SF3">
    <property type="entry name" value="MONOGALACTOSYLDIACYLGLYCEROL SYNTHASE 1, CHLOROPLASTIC"/>
    <property type="match status" value="1"/>
</dbReference>
<proteinExistence type="inferred from homology"/>
<name>A0A0P6YF94_9CHLR</name>
<dbReference type="SUPFAM" id="SSF53756">
    <property type="entry name" value="UDP-Glycosyltransferase/glycogen phosphorylase"/>
    <property type="match status" value="1"/>
</dbReference>
<dbReference type="OrthoDB" id="9815663at2"/>
<dbReference type="GO" id="GO:0016758">
    <property type="term" value="F:hexosyltransferase activity"/>
    <property type="evidence" value="ECO:0007669"/>
    <property type="project" value="InterPro"/>
</dbReference>
<sequence length="416" mass="45865">MNAKKRILILTADAGFGHRSAANAVATALEEAYPDQCQVEISNPLDDRRTPFFLRDSQSDYDTIIRNAPELYRFGYDASDSTVPNAILESALAVLLYEVIRDELSRFRPDAIITTYPLYQAPLDAVFTIRNFQIPLLTVVTDLATVHRVWFHNAAGLCLAPTPEVCDLALKYELPAEKVILTGLPVSTEILRERRDRTTLRQSLGWDPHLPTLLAVGSRRVDNLLETLDVINHFGSPLQVAVVAGRDAELYAQLRAVDWHVPAHIYEYAANVPTMMRAADLLICKAGGLIVTEALASGLPMILIDALPGQETGNAEYVTANGAGVLALTPLEVLRTLSHWLMHDQRELRQAAQNARAVGKPEAAYTIARLAWDAAQKGPSPSAESRATGRLTLIDLLTRFHVDWQENLLAPGKKKP</sequence>
<protein>
    <recommendedName>
        <fullName evidence="9">UDP-N-acetylglucosamine:LPS N-acetylglucosamine transferase</fullName>
    </recommendedName>
</protein>
<dbReference type="AlphaFoldDB" id="A0A0P6YF94"/>
<keyword evidence="3" id="KW-0328">Glycosyltransferase</keyword>
<dbReference type="GO" id="GO:0009247">
    <property type="term" value="P:glycolipid biosynthetic process"/>
    <property type="evidence" value="ECO:0007669"/>
    <property type="project" value="InterPro"/>
</dbReference>
<feature type="domain" description="Glycosyl transferase family 28 C-terminal" evidence="5">
    <location>
        <begin position="238"/>
        <end position="354"/>
    </location>
</feature>
<evidence type="ECO:0000259" key="5">
    <source>
        <dbReference type="Pfam" id="PF04101"/>
    </source>
</evidence>
<evidence type="ECO:0000313" key="8">
    <source>
        <dbReference type="Proteomes" id="UP000050501"/>
    </source>
</evidence>
<keyword evidence="8" id="KW-1185">Reference proteome</keyword>
<dbReference type="Pfam" id="PF06925">
    <property type="entry name" value="MGDG_synth"/>
    <property type="match status" value="1"/>
</dbReference>
<dbReference type="EMBL" id="LGCM01000029">
    <property type="protein sequence ID" value="KPL83640.1"/>
    <property type="molecule type" value="Genomic_DNA"/>
</dbReference>
<feature type="domain" description="Diacylglycerol glucosyltransferase N-terminal" evidence="6">
    <location>
        <begin position="18"/>
        <end position="186"/>
    </location>
</feature>
<evidence type="ECO:0000256" key="4">
    <source>
        <dbReference type="ARBA" id="ARBA00022679"/>
    </source>
</evidence>
<comment type="caution">
    <text evidence="7">The sequence shown here is derived from an EMBL/GenBank/DDBJ whole genome shotgun (WGS) entry which is preliminary data.</text>
</comment>
<evidence type="ECO:0000256" key="1">
    <source>
        <dbReference type="ARBA" id="ARBA00004370"/>
    </source>
</evidence>
<dbReference type="Gene3D" id="3.40.50.2000">
    <property type="entry name" value="Glycogen Phosphorylase B"/>
    <property type="match status" value="1"/>
</dbReference>
<dbReference type="InterPro" id="IPR007235">
    <property type="entry name" value="Glyco_trans_28_C"/>
</dbReference>
<reference evidence="7 8" key="1">
    <citation type="submission" date="2015-07" db="EMBL/GenBank/DDBJ databases">
        <title>Genome sequence of Levilinea saccharolytica DSM 16555.</title>
        <authorList>
            <person name="Hemp J."/>
            <person name="Ward L.M."/>
            <person name="Pace L.A."/>
            <person name="Fischer W.W."/>
        </authorList>
    </citation>
    <scope>NUCLEOTIDE SEQUENCE [LARGE SCALE GENOMIC DNA]</scope>
    <source>
        <strain evidence="7 8">KIBI-1</strain>
    </source>
</reference>
<dbReference type="STRING" id="229921.ADN01_08035"/>
<dbReference type="RefSeq" id="WP_062419048.1">
    <property type="nucleotide sequence ID" value="NZ_DF967974.1"/>
</dbReference>
<dbReference type="InterPro" id="IPR009695">
    <property type="entry name" value="Diacylglyc_glucosyltr_N"/>
</dbReference>
<dbReference type="PANTHER" id="PTHR43025">
    <property type="entry name" value="MONOGALACTOSYLDIACYLGLYCEROL SYNTHASE"/>
    <property type="match status" value="1"/>
</dbReference>
<dbReference type="GO" id="GO:0016020">
    <property type="term" value="C:membrane"/>
    <property type="evidence" value="ECO:0007669"/>
    <property type="project" value="UniProtKB-SubCell"/>
</dbReference>
<evidence type="ECO:0000256" key="3">
    <source>
        <dbReference type="ARBA" id="ARBA00022676"/>
    </source>
</evidence>
<comment type="subcellular location">
    <subcellularLocation>
        <location evidence="1">Membrane</location>
    </subcellularLocation>
</comment>
<accession>A0A0P6YF94</accession>